<accession>A0A165KTI9</accession>
<sequence>MTSGGSGCVGAIGRGLRVGVAGSKARVAAGKARVAAGRPAQAERRAGVPYCAVVSMWAACFAAICGTWNTYEVSFAEEPPVSQLGRGSVWHIWWSARVKSHAISPRYTSFLLRRAVRCDMPHNPTFLPWNCCIVVARVPFRHIHGRLGLSGCVSVDSLPIDAPFHCISCTVNPPSYHTGQYMKEPARRPDIPPHEGTRCSDDWSRCTGGTVRDSLV</sequence>
<name>A0A165KTI9_9APHY</name>
<gene>
    <name evidence="1" type="ORF">DAEQUDRAFT_116157</name>
</gene>
<keyword evidence="2" id="KW-1185">Reference proteome</keyword>
<organism evidence="1 2">
    <name type="scientific">Daedalea quercina L-15889</name>
    <dbReference type="NCBI Taxonomy" id="1314783"/>
    <lineage>
        <taxon>Eukaryota</taxon>
        <taxon>Fungi</taxon>
        <taxon>Dikarya</taxon>
        <taxon>Basidiomycota</taxon>
        <taxon>Agaricomycotina</taxon>
        <taxon>Agaricomycetes</taxon>
        <taxon>Polyporales</taxon>
        <taxon>Fomitopsis</taxon>
    </lineage>
</organism>
<protein>
    <submittedName>
        <fullName evidence="1">Uncharacterized protein</fullName>
    </submittedName>
</protein>
<evidence type="ECO:0000313" key="1">
    <source>
        <dbReference type="EMBL" id="KZT63562.1"/>
    </source>
</evidence>
<dbReference type="AlphaFoldDB" id="A0A165KTI9"/>
<proteinExistence type="predicted"/>
<dbReference type="EMBL" id="KV429173">
    <property type="protein sequence ID" value="KZT63562.1"/>
    <property type="molecule type" value="Genomic_DNA"/>
</dbReference>
<reference evidence="1 2" key="1">
    <citation type="journal article" date="2016" name="Mol. Biol. Evol.">
        <title>Comparative Genomics of Early-Diverging Mushroom-Forming Fungi Provides Insights into the Origins of Lignocellulose Decay Capabilities.</title>
        <authorList>
            <person name="Nagy L.G."/>
            <person name="Riley R."/>
            <person name="Tritt A."/>
            <person name="Adam C."/>
            <person name="Daum C."/>
            <person name="Floudas D."/>
            <person name="Sun H."/>
            <person name="Yadav J.S."/>
            <person name="Pangilinan J."/>
            <person name="Larsson K.H."/>
            <person name="Matsuura K."/>
            <person name="Barry K."/>
            <person name="Labutti K."/>
            <person name="Kuo R."/>
            <person name="Ohm R.A."/>
            <person name="Bhattacharya S.S."/>
            <person name="Shirouzu T."/>
            <person name="Yoshinaga Y."/>
            <person name="Martin F.M."/>
            <person name="Grigoriev I.V."/>
            <person name="Hibbett D.S."/>
        </authorList>
    </citation>
    <scope>NUCLEOTIDE SEQUENCE [LARGE SCALE GENOMIC DNA]</scope>
    <source>
        <strain evidence="1 2">L-15889</strain>
    </source>
</reference>
<evidence type="ECO:0000313" key="2">
    <source>
        <dbReference type="Proteomes" id="UP000076727"/>
    </source>
</evidence>
<dbReference type="Proteomes" id="UP000076727">
    <property type="component" value="Unassembled WGS sequence"/>
</dbReference>